<accession>A0A9W7XT26</accession>
<dbReference type="Pfam" id="PF00168">
    <property type="entry name" value="C2"/>
    <property type="match status" value="1"/>
</dbReference>
<sequence>MVSKVEGKLDVQVVAGRELPRRSLFGRRDSAVELMLGTVNKRTQVDKKGGSSPQWNDRVSFTVSGLGKSQLHVTAIEIESAVSHKVIGSCVIDLTRIFVEEEHNDKPAGDVYLEFTFTPKGGRKNIRKDPLANEEDNPLFQSAPKPQHANDTVASAPSLLQDPTTRLDARPNSIAHPVSAVAPIAMRPSVSDMRPYSSASMHNPDLAIKYANKHGTKPLPAAPQVSGSAPMTMAMADPAMTMAVGQSPMMGYDQTILPGQASYINQQQLQQQQQSFQQSIPVPMQSGAMVSAISTQQMQQQEPALMNLFAPPTYADDASAMAQPVVYTQACNPAYVSSDVDQPMMQQMMVPAKNLPLPPGQLTGTPQMINGQLVMVVDPAVSIASNPQPQIISPPYTANNDYQMDPMQQVIPAGYSYAQVPAGSVPDIAGAYQHYPMPQHEIYQSQVFVQPQLQQQQQQQQQPMVTFVGGGYQPGHQIVYDQPPQIIYVTQAPAGAEPSAPIMNFDGSQSQYIHQSQPQQLQPQQLQPQQYHHQYVNAPGNFYGH</sequence>
<feature type="region of interest" description="Disordered" evidence="1">
    <location>
        <begin position="511"/>
        <end position="530"/>
    </location>
</feature>
<name>A0A9W7XT26_9FUNG</name>
<keyword evidence="4" id="KW-1185">Reference proteome</keyword>
<dbReference type="EMBL" id="JANBOH010000004">
    <property type="protein sequence ID" value="KAJ1648542.1"/>
    <property type="molecule type" value="Genomic_DNA"/>
</dbReference>
<feature type="region of interest" description="Disordered" evidence="1">
    <location>
        <begin position="123"/>
        <end position="151"/>
    </location>
</feature>
<evidence type="ECO:0000313" key="3">
    <source>
        <dbReference type="EMBL" id="KAJ1648542.1"/>
    </source>
</evidence>
<dbReference type="PANTHER" id="PTHR47052:SF3">
    <property type="entry name" value="INGRESSION PROTEIN 1"/>
    <property type="match status" value="1"/>
</dbReference>
<comment type="caution">
    <text evidence="3">The sequence shown here is derived from an EMBL/GenBank/DDBJ whole genome shotgun (WGS) entry which is preliminary data.</text>
</comment>
<dbReference type="InterPro" id="IPR052981">
    <property type="entry name" value="Ingression_C2_domain"/>
</dbReference>
<protein>
    <recommendedName>
        <fullName evidence="2">C2 domain-containing protein</fullName>
    </recommendedName>
</protein>
<dbReference type="AlphaFoldDB" id="A0A9W7XT26"/>
<evidence type="ECO:0000313" key="4">
    <source>
        <dbReference type="Proteomes" id="UP001145021"/>
    </source>
</evidence>
<feature type="domain" description="C2" evidence="2">
    <location>
        <begin position="1"/>
        <end position="108"/>
    </location>
</feature>
<dbReference type="Proteomes" id="UP001145021">
    <property type="component" value="Unassembled WGS sequence"/>
</dbReference>
<evidence type="ECO:0000259" key="2">
    <source>
        <dbReference type="PROSITE" id="PS50004"/>
    </source>
</evidence>
<gene>
    <name evidence="3" type="ORF">LPJ64_000240</name>
</gene>
<organism evidence="3 4">
    <name type="scientific">Coemansia asiatica</name>
    <dbReference type="NCBI Taxonomy" id="1052880"/>
    <lineage>
        <taxon>Eukaryota</taxon>
        <taxon>Fungi</taxon>
        <taxon>Fungi incertae sedis</taxon>
        <taxon>Zoopagomycota</taxon>
        <taxon>Kickxellomycotina</taxon>
        <taxon>Kickxellomycetes</taxon>
        <taxon>Kickxellales</taxon>
        <taxon>Kickxellaceae</taxon>
        <taxon>Coemansia</taxon>
    </lineage>
</organism>
<reference evidence="3" key="1">
    <citation type="submission" date="2022-07" db="EMBL/GenBank/DDBJ databases">
        <title>Phylogenomic reconstructions and comparative analyses of Kickxellomycotina fungi.</title>
        <authorList>
            <person name="Reynolds N.K."/>
            <person name="Stajich J.E."/>
            <person name="Barry K."/>
            <person name="Grigoriev I.V."/>
            <person name="Crous P."/>
            <person name="Smith M.E."/>
        </authorList>
    </citation>
    <scope>NUCLEOTIDE SEQUENCE</scope>
    <source>
        <strain evidence="3">NBRC 105413</strain>
    </source>
</reference>
<dbReference type="SMART" id="SM00239">
    <property type="entry name" value="C2"/>
    <property type="match status" value="1"/>
</dbReference>
<dbReference type="InterPro" id="IPR000008">
    <property type="entry name" value="C2_dom"/>
</dbReference>
<proteinExistence type="predicted"/>
<dbReference type="PANTHER" id="PTHR47052">
    <property type="entry name" value="CONSERVED SERINE PROLINE-RICH PROTEIN (AFU_ORTHOLOGUE AFUA_2G01790)"/>
    <property type="match status" value="1"/>
</dbReference>
<evidence type="ECO:0000256" key="1">
    <source>
        <dbReference type="SAM" id="MobiDB-lite"/>
    </source>
</evidence>
<dbReference type="SUPFAM" id="SSF49562">
    <property type="entry name" value="C2 domain (Calcium/lipid-binding domain, CaLB)"/>
    <property type="match status" value="1"/>
</dbReference>
<dbReference type="PROSITE" id="PS50004">
    <property type="entry name" value="C2"/>
    <property type="match status" value="1"/>
</dbReference>
<dbReference type="Gene3D" id="2.60.40.150">
    <property type="entry name" value="C2 domain"/>
    <property type="match status" value="1"/>
</dbReference>
<dbReference type="InterPro" id="IPR035892">
    <property type="entry name" value="C2_domain_sf"/>
</dbReference>